<evidence type="ECO:0000313" key="2">
    <source>
        <dbReference type="EMBL" id="PJZ60808.1"/>
    </source>
</evidence>
<organism evidence="2 3">
    <name type="scientific">Leptospira adleri</name>
    <dbReference type="NCBI Taxonomy" id="2023186"/>
    <lineage>
        <taxon>Bacteria</taxon>
        <taxon>Pseudomonadati</taxon>
        <taxon>Spirochaetota</taxon>
        <taxon>Spirochaetia</taxon>
        <taxon>Leptospirales</taxon>
        <taxon>Leptospiraceae</taxon>
        <taxon>Leptospira</taxon>
    </lineage>
</organism>
<keyword evidence="1" id="KW-0472">Membrane</keyword>
<sequence>MKIINDYFKVFALLFITNSCGVVPIVSTDVIPMPKFITSVDTYEYVPLQNVQNSFVIVKVRDKEWNVNGKIVPVQVAYLLYSMISNSFFESLLNNGISIFPVPYRKQESFYVTQTSRMLWENSKAKEFNFYESATAVTGCYNLFPFPVGEHYLKLNLRHDKFKMFDSYKKEYRLEVKENESVIIEIDFEKKIDEIKKIATPTNLLNSLCNE</sequence>
<keyword evidence="1" id="KW-0812">Transmembrane</keyword>
<proteinExistence type="predicted"/>
<gene>
    <name evidence="2" type="ORF">CH376_16600</name>
</gene>
<feature type="transmembrane region" description="Helical" evidence="1">
    <location>
        <begin position="7"/>
        <end position="26"/>
    </location>
</feature>
<keyword evidence="3" id="KW-1185">Reference proteome</keyword>
<evidence type="ECO:0000313" key="3">
    <source>
        <dbReference type="Proteomes" id="UP000232149"/>
    </source>
</evidence>
<accession>A0ABX4NVC6</accession>
<reference evidence="2 3" key="1">
    <citation type="submission" date="2017-07" db="EMBL/GenBank/DDBJ databases">
        <title>Leptospira spp. isolated from tropical soils.</title>
        <authorList>
            <person name="Thibeaux R."/>
            <person name="Iraola G."/>
            <person name="Ferres I."/>
            <person name="Bierque E."/>
            <person name="Girault D."/>
            <person name="Soupe-Gilbert M.-E."/>
            <person name="Picardeau M."/>
            <person name="Goarant C."/>
        </authorList>
    </citation>
    <scope>NUCLEOTIDE SEQUENCE [LARGE SCALE GENOMIC DNA]</scope>
    <source>
        <strain evidence="2 3">FH2-B-D1</strain>
    </source>
</reference>
<comment type="caution">
    <text evidence="2">The sequence shown here is derived from an EMBL/GenBank/DDBJ whole genome shotgun (WGS) entry which is preliminary data.</text>
</comment>
<dbReference type="Proteomes" id="UP000232149">
    <property type="component" value="Unassembled WGS sequence"/>
</dbReference>
<dbReference type="EMBL" id="NPDU01000049">
    <property type="protein sequence ID" value="PJZ60808.1"/>
    <property type="molecule type" value="Genomic_DNA"/>
</dbReference>
<protein>
    <recommendedName>
        <fullName evidence="4">Lipoprotein</fullName>
    </recommendedName>
</protein>
<evidence type="ECO:0008006" key="4">
    <source>
        <dbReference type="Google" id="ProtNLM"/>
    </source>
</evidence>
<dbReference type="RefSeq" id="WP_100788211.1">
    <property type="nucleotide sequence ID" value="NZ_NPDU01000049.1"/>
</dbReference>
<keyword evidence="1" id="KW-1133">Transmembrane helix</keyword>
<evidence type="ECO:0000256" key="1">
    <source>
        <dbReference type="SAM" id="Phobius"/>
    </source>
</evidence>
<name>A0ABX4NVC6_9LEPT</name>